<dbReference type="EMBL" id="BAAATL010000005">
    <property type="protein sequence ID" value="GAA2471384.1"/>
    <property type="molecule type" value="Genomic_DNA"/>
</dbReference>
<dbReference type="Pfam" id="PF19979">
    <property type="entry name" value="DUF6415"/>
    <property type="match status" value="1"/>
</dbReference>
<sequence length="180" mass="19816">MRHAALRDQAGYRSPLPVREKDPTVPAAPAEPSLGVQGYQQVLEMMRGWTPVDWDSVFDGLDTIFGDEVSHHAVGTLRSRQFGGTASGHDDPAELAQRFRAAITQLVHRGRRDEAERKHPDITGLFERARALQSERLPADPRQALGFLRRLGEVTLELADRLEKAGSVTGLVETSVVIGC</sequence>
<name>A0ABP5XYD9_9ACTN</name>
<feature type="region of interest" description="Disordered" evidence="1">
    <location>
        <begin position="1"/>
        <end position="33"/>
    </location>
</feature>
<proteinExistence type="predicted"/>
<dbReference type="InterPro" id="IPR046300">
    <property type="entry name" value="DUF6415"/>
</dbReference>
<accession>A0ABP5XYD9</accession>
<dbReference type="Proteomes" id="UP001501721">
    <property type="component" value="Unassembled WGS sequence"/>
</dbReference>
<evidence type="ECO:0000256" key="1">
    <source>
        <dbReference type="SAM" id="MobiDB-lite"/>
    </source>
</evidence>
<reference evidence="3" key="1">
    <citation type="journal article" date="2019" name="Int. J. Syst. Evol. Microbiol.">
        <title>The Global Catalogue of Microorganisms (GCM) 10K type strain sequencing project: providing services to taxonomists for standard genome sequencing and annotation.</title>
        <authorList>
            <consortium name="The Broad Institute Genomics Platform"/>
            <consortium name="The Broad Institute Genome Sequencing Center for Infectious Disease"/>
            <person name="Wu L."/>
            <person name="Ma J."/>
        </authorList>
    </citation>
    <scope>NUCLEOTIDE SEQUENCE [LARGE SCALE GENOMIC DNA]</scope>
    <source>
        <strain evidence="3">JCM 6923</strain>
    </source>
</reference>
<keyword evidence="3" id="KW-1185">Reference proteome</keyword>
<gene>
    <name evidence="2" type="ORF">GCM10010422_12200</name>
</gene>
<evidence type="ECO:0000313" key="3">
    <source>
        <dbReference type="Proteomes" id="UP001501721"/>
    </source>
</evidence>
<protein>
    <submittedName>
        <fullName evidence="2">Uncharacterized protein</fullName>
    </submittedName>
</protein>
<organism evidence="2 3">
    <name type="scientific">Streptomyces graminearus</name>
    <dbReference type="NCBI Taxonomy" id="284030"/>
    <lineage>
        <taxon>Bacteria</taxon>
        <taxon>Bacillati</taxon>
        <taxon>Actinomycetota</taxon>
        <taxon>Actinomycetes</taxon>
        <taxon>Kitasatosporales</taxon>
        <taxon>Streptomycetaceae</taxon>
        <taxon>Streptomyces</taxon>
    </lineage>
</organism>
<comment type="caution">
    <text evidence="2">The sequence shown here is derived from an EMBL/GenBank/DDBJ whole genome shotgun (WGS) entry which is preliminary data.</text>
</comment>
<evidence type="ECO:0000313" key="2">
    <source>
        <dbReference type="EMBL" id="GAA2471384.1"/>
    </source>
</evidence>